<dbReference type="AlphaFoldDB" id="A0A413R9X1"/>
<feature type="domain" description="RecX second three-helical" evidence="6">
    <location>
        <begin position="104"/>
        <end position="141"/>
    </location>
</feature>
<dbReference type="Proteomes" id="UP000283314">
    <property type="component" value="Unassembled WGS sequence"/>
</dbReference>
<dbReference type="Pfam" id="PF02631">
    <property type="entry name" value="RecX_HTH2"/>
    <property type="match status" value="1"/>
</dbReference>
<dbReference type="InterPro" id="IPR003783">
    <property type="entry name" value="Regulatory_RecX"/>
</dbReference>
<evidence type="ECO:0000256" key="3">
    <source>
        <dbReference type="ARBA" id="ARBA00018111"/>
    </source>
</evidence>
<comment type="subcellular location">
    <subcellularLocation>
        <location evidence="1 5">Cytoplasm</location>
    </subcellularLocation>
</comment>
<name>A0A413R9X1_9FIRM</name>
<dbReference type="PANTHER" id="PTHR33602">
    <property type="entry name" value="REGULATORY PROTEIN RECX FAMILY PROTEIN"/>
    <property type="match status" value="1"/>
</dbReference>
<reference evidence="11 12" key="1">
    <citation type="submission" date="2018-08" db="EMBL/GenBank/DDBJ databases">
        <title>A genome reference for cultivated species of the human gut microbiota.</title>
        <authorList>
            <person name="Zou Y."/>
            <person name="Xue W."/>
            <person name="Luo G."/>
        </authorList>
    </citation>
    <scope>NUCLEOTIDE SEQUENCE [LARGE SCALE GENOMIC DNA]</scope>
    <source>
        <strain evidence="10 11">AF37-4</strain>
        <strain evidence="9 12">AM44-11BH</strain>
    </source>
</reference>
<gene>
    <name evidence="5" type="primary">recX</name>
    <name evidence="10" type="ORF">DW018_05775</name>
    <name evidence="9" type="ORF">DW944_05655</name>
</gene>
<comment type="function">
    <text evidence="5">Modulates RecA activity.</text>
</comment>
<comment type="caution">
    <text evidence="9">The sequence shown here is derived from an EMBL/GenBank/DDBJ whole genome shotgun (WGS) entry which is preliminary data.</text>
</comment>
<dbReference type="InterPro" id="IPR053925">
    <property type="entry name" value="RecX_HTH_3rd"/>
</dbReference>
<feature type="domain" description="RecX first three-helical" evidence="8">
    <location>
        <begin position="59"/>
        <end position="97"/>
    </location>
</feature>
<dbReference type="EMBL" id="QROT01000004">
    <property type="protein sequence ID" value="RHL45753.1"/>
    <property type="molecule type" value="Genomic_DNA"/>
</dbReference>
<dbReference type="InterPro" id="IPR053926">
    <property type="entry name" value="RecX_HTH_1st"/>
</dbReference>
<feature type="domain" description="RecX third three-helical" evidence="7">
    <location>
        <begin position="151"/>
        <end position="191"/>
    </location>
</feature>
<evidence type="ECO:0000256" key="1">
    <source>
        <dbReference type="ARBA" id="ARBA00004496"/>
    </source>
</evidence>
<dbReference type="InterPro" id="IPR053924">
    <property type="entry name" value="RecX_HTH_2nd"/>
</dbReference>
<evidence type="ECO:0000256" key="5">
    <source>
        <dbReference type="HAMAP-Rule" id="MF_01114"/>
    </source>
</evidence>
<accession>A0A413R9X1</accession>
<dbReference type="EMBL" id="QSFD01000004">
    <property type="protein sequence ID" value="RHA19218.1"/>
    <property type="molecule type" value="Genomic_DNA"/>
</dbReference>
<sequence length="209" mass="25173">MIRVVRIEPYKNRNKVVLDNGEKFLLYKGDIRKFKLEINQEISKVTYNEIKQLLYERGKERALYILDKTFKTEKQIKDKLIQGMYPEDVIKRIIEFLKKYDIINDKRYASMYIEYKGKTRSGRQISQDLMIKGISKDIISESFESTDYSDADSLKKIIDKRAKRYNLDDRKDLQKLYQYLMGKGYKYSDIKNELSEYFEHLESQFDDEI</sequence>
<dbReference type="GeneID" id="66466746"/>
<dbReference type="InterPro" id="IPR036388">
    <property type="entry name" value="WH-like_DNA-bd_sf"/>
</dbReference>
<evidence type="ECO:0000259" key="8">
    <source>
        <dbReference type="Pfam" id="PF21982"/>
    </source>
</evidence>
<dbReference type="HAMAP" id="MF_01114">
    <property type="entry name" value="RecX"/>
    <property type="match status" value="1"/>
</dbReference>
<dbReference type="Pfam" id="PF21981">
    <property type="entry name" value="RecX_HTH3"/>
    <property type="match status" value="1"/>
</dbReference>
<dbReference type="RefSeq" id="WP_117970258.1">
    <property type="nucleotide sequence ID" value="NZ_CABJDQ010000004.1"/>
</dbReference>
<dbReference type="Gene3D" id="1.10.10.10">
    <property type="entry name" value="Winged helix-like DNA-binding domain superfamily/Winged helix DNA-binding domain"/>
    <property type="match status" value="3"/>
</dbReference>
<dbReference type="PANTHER" id="PTHR33602:SF1">
    <property type="entry name" value="REGULATORY PROTEIN RECX FAMILY PROTEIN"/>
    <property type="match status" value="1"/>
</dbReference>
<protein>
    <recommendedName>
        <fullName evidence="3 5">Regulatory protein RecX</fullName>
    </recommendedName>
</protein>
<evidence type="ECO:0000313" key="11">
    <source>
        <dbReference type="Proteomes" id="UP000283314"/>
    </source>
</evidence>
<evidence type="ECO:0000313" key="9">
    <source>
        <dbReference type="EMBL" id="RHA19218.1"/>
    </source>
</evidence>
<dbReference type="GO" id="GO:0005737">
    <property type="term" value="C:cytoplasm"/>
    <property type="evidence" value="ECO:0007669"/>
    <property type="project" value="UniProtKB-SubCell"/>
</dbReference>
<evidence type="ECO:0000313" key="10">
    <source>
        <dbReference type="EMBL" id="RHL45753.1"/>
    </source>
</evidence>
<evidence type="ECO:0000256" key="4">
    <source>
        <dbReference type="ARBA" id="ARBA00022490"/>
    </source>
</evidence>
<dbReference type="GO" id="GO:0006282">
    <property type="term" value="P:regulation of DNA repair"/>
    <property type="evidence" value="ECO:0007669"/>
    <property type="project" value="UniProtKB-UniRule"/>
</dbReference>
<proteinExistence type="inferred from homology"/>
<evidence type="ECO:0000259" key="6">
    <source>
        <dbReference type="Pfam" id="PF02631"/>
    </source>
</evidence>
<evidence type="ECO:0000256" key="2">
    <source>
        <dbReference type="ARBA" id="ARBA00009695"/>
    </source>
</evidence>
<evidence type="ECO:0000259" key="7">
    <source>
        <dbReference type="Pfam" id="PF21981"/>
    </source>
</evidence>
<keyword evidence="4 5" id="KW-0963">Cytoplasm</keyword>
<organism evidence="9 12">
    <name type="scientific">Eubacterium ventriosum</name>
    <dbReference type="NCBI Taxonomy" id="39496"/>
    <lineage>
        <taxon>Bacteria</taxon>
        <taxon>Bacillati</taxon>
        <taxon>Bacillota</taxon>
        <taxon>Clostridia</taxon>
        <taxon>Eubacteriales</taxon>
        <taxon>Eubacteriaceae</taxon>
        <taxon>Eubacterium</taxon>
    </lineage>
</organism>
<dbReference type="Pfam" id="PF21982">
    <property type="entry name" value="RecX_HTH1"/>
    <property type="match status" value="1"/>
</dbReference>
<comment type="similarity">
    <text evidence="2 5">Belongs to the RecX family.</text>
</comment>
<evidence type="ECO:0000313" key="12">
    <source>
        <dbReference type="Proteomes" id="UP000284779"/>
    </source>
</evidence>
<dbReference type="Proteomes" id="UP000284779">
    <property type="component" value="Unassembled WGS sequence"/>
</dbReference>
<keyword evidence="12" id="KW-1185">Reference proteome</keyword>